<organism evidence="3 4">
    <name type="scientific">Trichoderma asperellum (strain ATCC 204424 / CBS 433.97 / NBRC 101777)</name>
    <dbReference type="NCBI Taxonomy" id="1042311"/>
    <lineage>
        <taxon>Eukaryota</taxon>
        <taxon>Fungi</taxon>
        <taxon>Dikarya</taxon>
        <taxon>Ascomycota</taxon>
        <taxon>Pezizomycotina</taxon>
        <taxon>Sordariomycetes</taxon>
        <taxon>Hypocreomycetidae</taxon>
        <taxon>Hypocreales</taxon>
        <taxon>Hypocreaceae</taxon>
        <taxon>Trichoderma</taxon>
    </lineage>
</organism>
<proteinExistence type="predicted"/>
<protein>
    <submittedName>
        <fullName evidence="3">Uncharacterized protein</fullName>
    </submittedName>
</protein>
<dbReference type="OrthoDB" id="2559326at2759"/>
<gene>
    <name evidence="3" type="ORF">M441DRAFT_165535</name>
</gene>
<dbReference type="PANTHER" id="PTHR41800:SF1">
    <property type="entry name" value="EXPRESSED PROTEIN"/>
    <property type="match status" value="1"/>
</dbReference>
<dbReference type="Proteomes" id="UP000240493">
    <property type="component" value="Unassembled WGS sequence"/>
</dbReference>
<evidence type="ECO:0000313" key="4">
    <source>
        <dbReference type="Proteomes" id="UP000240493"/>
    </source>
</evidence>
<keyword evidence="2" id="KW-1133">Transmembrane helix</keyword>
<dbReference type="PANTHER" id="PTHR41800">
    <property type="entry name" value="EXPRESSED PROTEIN"/>
    <property type="match status" value="1"/>
</dbReference>
<keyword evidence="2" id="KW-0472">Membrane</keyword>
<evidence type="ECO:0000256" key="2">
    <source>
        <dbReference type="SAM" id="Phobius"/>
    </source>
</evidence>
<dbReference type="Pfam" id="PF15932">
    <property type="entry name" value="DUF4748"/>
    <property type="match status" value="1"/>
</dbReference>
<reference evidence="3 4" key="1">
    <citation type="submission" date="2016-07" db="EMBL/GenBank/DDBJ databases">
        <title>Multiple horizontal gene transfer events from other fungi enriched the ability of initially mycotrophic Trichoderma (Ascomycota) to feed on dead plant biomass.</title>
        <authorList>
            <consortium name="DOE Joint Genome Institute"/>
            <person name="Aerts A."/>
            <person name="Atanasova L."/>
            <person name="Chenthamara K."/>
            <person name="Zhang J."/>
            <person name="Grujic M."/>
            <person name="Henrissat B."/>
            <person name="Kuo A."/>
            <person name="Salamov A."/>
            <person name="Lipzen A."/>
            <person name="Labutti K."/>
            <person name="Barry K."/>
            <person name="Miao Y."/>
            <person name="Rahimi M.J."/>
            <person name="Shen Q."/>
            <person name="Grigoriev I.V."/>
            <person name="Kubicek C.P."/>
            <person name="Druzhinina I.S."/>
        </authorList>
    </citation>
    <scope>NUCLEOTIDE SEQUENCE [LARGE SCALE GENOMIC DNA]</scope>
    <source>
        <strain evidence="3 4">CBS 433.97</strain>
    </source>
</reference>
<feature type="region of interest" description="Disordered" evidence="1">
    <location>
        <begin position="40"/>
        <end position="119"/>
    </location>
</feature>
<keyword evidence="4" id="KW-1185">Reference proteome</keyword>
<dbReference type="AlphaFoldDB" id="A0A2T3ZC34"/>
<accession>A0A2T3ZC34</accession>
<dbReference type="EMBL" id="KZ679260">
    <property type="protein sequence ID" value="PTB42359.1"/>
    <property type="molecule type" value="Genomic_DNA"/>
</dbReference>
<evidence type="ECO:0000256" key="1">
    <source>
        <dbReference type="SAM" id="MobiDB-lite"/>
    </source>
</evidence>
<dbReference type="InterPro" id="IPR031833">
    <property type="entry name" value="DUF4748"/>
</dbReference>
<evidence type="ECO:0000313" key="3">
    <source>
        <dbReference type="EMBL" id="PTB42359.1"/>
    </source>
</evidence>
<feature type="compositionally biased region" description="Polar residues" evidence="1">
    <location>
        <begin position="70"/>
        <end position="81"/>
    </location>
</feature>
<sequence length="119" mass="12847">MNNVRSFWLGWGSLFLAGGGAYYFAKQNVKEQRVAKLKAQREKQAANRALEYGEPVSPGSGVNNGGPARTDNTGSPSQEASSDPAATRHAPATESDQVTEKSKYESAVPLRTRKGDRFS</sequence>
<feature type="transmembrane region" description="Helical" evidence="2">
    <location>
        <begin position="6"/>
        <end position="25"/>
    </location>
</feature>
<name>A0A2T3ZC34_TRIA4</name>
<keyword evidence="2" id="KW-0812">Transmembrane</keyword>